<name>A0A4Y2RHT1_ARAVE</name>
<proteinExistence type="predicted"/>
<keyword evidence="2" id="KW-1185">Reference proteome</keyword>
<gene>
    <name evidence="1" type="ORF">AVEN_36268_1</name>
</gene>
<evidence type="ECO:0000313" key="1">
    <source>
        <dbReference type="EMBL" id="GBN75304.1"/>
    </source>
</evidence>
<evidence type="ECO:0000313" key="2">
    <source>
        <dbReference type="Proteomes" id="UP000499080"/>
    </source>
</evidence>
<sequence length="81" mass="8861">MAVGNVDLRVSLADVRHRKVQQHINHRAAAVRGQTEAGDTVHLRRGVRQGQQRGILDMPAGSAQSSNIVTLDMLKSKAPRQ</sequence>
<organism evidence="1 2">
    <name type="scientific">Araneus ventricosus</name>
    <name type="common">Orbweaver spider</name>
    <name type="synonym">Epeira ventricosa</name>
    <dbReference type="NCBI Taxonomy" id="182803"/>
    <lineage>
        <taxon>Eukaryota</taxon>
        <taxon>Metazoa</taxon>
        <taxon>Ecdysozoa</taxon>
        <taxon>Arthropoda</taxon>
        <taxon>Chelicerata</taxon>
        <taxon>Arachnida</taxon>
        <taxon>Araneae</taxon>
        <taxon>Araneomorphae</taxon>
        <taxon>Entelegynae</taxon>
        <taxon>Araneoidea</taxon>
        <taxon>Araneidae</taxon>
        <taxon>Araneus</taxon>
    </lineage>
</organism>
<dbReference type="Proteomes" id="UP000499080">
    <property type="component" value="Unassembled WGS sequence"/>
</dbReference>
<accession>A0A4Y2RHT1</accession>
<dbReference type="EMBL" id="BGPR01145129">
    <property type="protein sequence ID" value="GBN75304.1"/>
    <property type="molecule type" value="Genomic_DNA"/>
</dbReference>
<comment type="caution">
    <text evidence="1">The sequence shown here is derived from an EMBL/GenBank/DDBJ whole genome shotgun (WGS) entry which is preliminary data.</text>
</comment>
<dbReference type="AlphaFoldDB" id="A0A4Y2RHT1"/>
<protein>
    <submittedName>
        <fullName evidence="1">Uncharacterized protein</fullName>
    </submittedName>
</protein>
<reference evidence="1 2" key="1">
    <citation type="journal article" date="2019" name="Sci. Rep.">
        <title>Orb-weaving spider Araneus ventricosus genome elucidates the spidroin gene catalogue.</title>
        <authorList>
            <person name="Kono N."/>
            <person name="Nakamura H."/>
            <person name="Ohtoshi R."/>
            <person name="Moran D.A.P."/>
            <person name="Shinohara A."/>
            <person name="Yoshida Y."/>
            <person name="Fujiwara M."/>
            <person name="Mori M."/>
            <person name="Tomita M."/>
            <person name="Arakawa K."/>
        </authorList>
    </citation>
    <scope>NUCLEOTIDE SEQUENCE [LARGE SCALE GENOMIC DNA]</scope>
</reference>